<feature type="domain" description="HTH tetR-type" evidence="5">
    <location>
        <begin position="8"/>
        <end position="68"/>
    </location>
</feature>
<dbReference type="RefSeq" id="WP_059037537.1">
    <property type="nucleotide sequence ID" value="NZ_JAADZU010000034.1"/>
</dbReference>
<accession>A0A7K3LQD5</accession>
<evidence type="ECO:0000313" key="7">
    <source>
        <dbReference type="Proteomes" id="UP000466307"/>
    </source>
</evidence>
<dbReference type="EMBL" id="JAADZU010000034">
    <property type="protein sequence ID" value="NDK90281.1"/>
    <property type="molecule type" value="Genomic_DNA"/>
</dbReference>
<keyword evidence="1" id="KW-0805">Transcription regulation</keyword>
<evidence type="ECO:0000313" key="6">
    <source>
        <dbReference type="EMBL" id="NDK90281.1"/>
    </source>
</evidence>
<dbReference type="Gene3D" id="1.10.357.10">
    <property type="entry name" value="Tetracycline Repressor, domain 2"/>
    <property type="match status" value="1"/>
</dbReference>
<dbReference type="PROSITE" id="PS50977">
    <property type="entry name" value="HTH_TETR_2"/>
    <property type="match status" value="1"/>
</dbReference>
<dbReference type="SUPFAM" id="SSF46689">
    <property type="entry name" value="Homeodomain-like"/>
    <property type="match status" value="1"/>
</dbReference>
<evidence type="ECO:0000259" key="5">
    <source>
        <dbReference type="PROSITE" id="PS50977"/>
    </source>
</evidence>
<evidence type="ECO:0000256" key="2">
    <source>
        <dbReference type="ARBA" id="ARBA00023125"/>
    </source>
</evidence>
<comment type="caution">
    <text evidence="6">The sequence shown here is derived from an EMBL/GenBank/DDBJ whole genome shotgun (WGS) entry which is preliminary data.</text>
</comment>
<reference evidence="6 7" key="1">
    <citation type="submission" date="2020-01" db="EMBL/GenBank/DDBJ databases">
        <title>Investigation of new actinobacteria for the biodesulphurisation of diesel fuel.</title>
        <authorList>
            <person name="Athi Narayanan S.M."/>
        </authorList>
    </citation>
    <scope>NUCLEOTIDE SEQUENCE [LARGE SCALE GENOMIC DNA]</scope>
    <source>
        <strain evidence="6 7">213E</strain>
    </source>
</reference>
<name>A0A7K3LQD5_9ACTN</name>
<dbReference type="GO" id="GO:0000976">
    <property type="term" value="F:transcription cis-regulatory region binding"/>
    <property type="evidence" value="ECO:0007669"/>
    <property type="project" value="TreeGrafter"/>
</dbReference>
<dbReference type="InterPro" id="IPR009057">
    <property type="entry name" value="Homeodomain-like_sf"/>
</dbReference>
<gene>
    <name evidence="6" type="ORF">GYA93_11910</name>
</gene>
<evidence type="ECO:0000256" key="1">
    <source>
        <dbReference type="ARBA" id="ARBA00023015"/>
    </source>
</evidence>
<sequence>MAERLTPEERKRRIVAATRSMIEESGPADVTLRSVARRCGMSAPGVKHHFPSMTDLFTAVLEQWNNDEVAAVERIVAEYGDDLTLPDLADSLVRHFAGMKEVTSNFDLLEAYAMAPDHPAHEAYQQFSIRPLPITWHLVVRDYENPEAVLRMLSLVVDGLRFRWLHDPKNVDHWGDWMAVRDTLFSSFTPKSGDPRNRDRPDQ</sequence>
<keyword evidence="2 4" id="KW-0238">DNA-binding</keyword>
<dbReference type="Pfam" id="PF00440">
    <property type="entry name" value="TetR_N"/>
    <property type="match status" value="1"/>
</dbReference>
<dbReference type="AlphaFoldDB" id="A0A7K3LQD5"/>
<protein>
    <submittedName>
        <fullName evidence="6">TetR/AcrR family transcriptional regulator</fullName>
    </submittedName>
</protein>
<organism evidence="6 7">
    <name type="scientific">Gordonia desulfuricans</name>
    <dbReference type="NCBI Taxonomy" id="89051"/>
    <lineage>
        <taxon>Bacteria</taxon>
        <taxon>Bacillati</taxon>
        <taxon>Actinomycetota</taxon>
        <taxon>Actinomycetes</taxon>
        <taxon>Mycobacteriales</taxon>
        <taxon>Gordoniaceae</taxon>
        <taxon>Gordonia</taxon>
    </lineage>
</organism>
<proteinExistence type="predicted"/>
<evidence type="ECO:0000256" key="3">
    <source>
        <dbReference type="ARBA" id="ARBA00023163"/>
    </source>
</evidence>
<dbReference type="InterPro" id="IPR050109">
    <property type="entry name" value="HTH-type_TetR-like_transc_reg"/>
</dbReference>
<feature type="DNA-binding region" description="H-T-H motif" evidence="4">
    <location>
        <begin position="31"/>
        <end position="50"/>
    </location>
</feature>
<dbReference type="InterPro" id="IPR001647">
    <property type="entry name" value="HTH_TetR"/>
</dbReference>
<dbReference type="PANTHER" id="PTHR30055">
    <property type="entry name" value="HTH-TYPE TRANSCRIPTIONAL REGULATOR RUTR"/>
    <property type="match status" value="1"/>
</dbReference>
<keyword evidence="7" id="KW-1185">Reference proteome</keyword>
<evidence type="ECO:0000256" key="4">
    <source>
        <dbReference type="PROSITE-ProRule" id="PRU00335"/>
    </source>
</evidence>
<dbReference type="GO" id="GO:0003700">
    <property type="term" value="F:DNA-binding transcription factor activity"/>
    <property type="evidence" value="ECO:0007669"/>
    <property type="project" value="TreeGrafter"/>
</dbReference>
<dbReference type="PANTHER" id="PTHR30055:SF234">
    <property type="entry name" value="HTH-TYPE TRANSCRIPTIONAL REGULATOR BETI"/>
    <property type="match status" value="1"/>
</dbReference>
<keyword evidence="3" id="KW-0804">Transcription</keyword>
<dbReference type="Proteomes" id="UP000466307">
    <property type="component" value="Unassembled WGS sequence"/>
</dbReference>